<evidence type="ECO:0000313" key="2">
    <source>
        <dbReference type="EMBL" id="CEG11751.1"/>
    </source>
</evidence>
<feature type="domain" description="NIF system FeS cluster assembly NifU N-terminal" evidence="1">
    <location>
        <begin position="1"/>
        <end position="133"/>
    </location>
</feature>
<dbReference type="GO" id="GO:0051536">
    <property type="term" value="F:iron-sulfur cluster binding"/>
    <property type="evidence" value="ECO:0007669"/>
    <property type="project" value="InterPro"/>
</dbReference>
<dbReference type="CDD" id="cd06664">
    <property type="entry name" value="IscU_like"/>
    <property type="match status" value="1"/>
</dbReference>
<dbReference type="EMBL" id="CCXY01000076">
    <property type="protein sequence ID" value="CEG11751.1"/>
    <property type="molecule type" value="Genomic_DNA"/>
</dbReference>
<protein>
    <submittedName>
        <fullName evidence="2">Scaffold protein</fullName>
    </submittedName>
</protein>
<gene>
    <name evidence="2" type="primary">iscU</name>
    <name evidence="2" type="ORF">MSIBF_A1670011</name>
</gene>
<sequence length="162" mass="17807">MYSKKVIEHFMNPSNAGEIENADGVGIAGNMVCGDVMHMFIKVNKSADGNKHDPNHDIIEDIKFKTMGCAAAIATSSMITEIARGKTIEEGLKITKADVAEALDGLPPIKMHCSNLASDALAEAIYDYFSKNKYEISEGLKNAHERIKKEREYAEGRGEKEE</sequence>
<dbReference type="GO" id="GO:0005506">
    <property type="term" value="F:iron ion binding"/>
    <property type="evidence" value="ECO:0007669"/>
    <property type="project" value="InterPro"/>
</dbReference>
<dbReference type="AlphaFoldDB" id="A0A098E8B6"/>
<accession>A0A098E8B6</accession>
<dbReference type="SUPFAM" id="SSF82649">
    <property type="entry name" value="SufE/NifU"/>
    <property type="match status" value="1"/>
</dbReference>
<dbReference type="Gene3D" id="3.90.1010.10">
    <property type="match status" value="1"/>
</dbReference>
<dbReference type="Pfam" id="PF01592">
    <property type="entry name" value="NifU_N"/>
    <property type="match status" value="1"/>
</dbReference>
<dbReference type="GO" id="GO:0016226">
    <property type="term" value="P:iron-sulfur cluster assembly"/>
    <property type="evidence" value="ECO:0007669"/>
    <property type="project" value="InterPro"/>
</dbReference>
<dbReference type="PANTHER" id="PTHR10093">
    <property type="entry name" value="IRON-SULFUR CLUSTER ASSEMBLY ENZYME NIFU HOMOLOG"/>
    <property type="match status" value="1"/>
</dbReference>
<name>A0A098E8B6_9ZZZZ</name>
<evidence type="ECO:0000259" key="1">
    <source>
        <dbReference type="Pfam" id="PF01592"/>
    </source>
</evidence>
<dbReference type="InterPro" id="IPR002871">
    <property type="entry name" value="NIF_FeS_clus_asmbl_NifU_N"/>
</dbReference>
<organism evidence="2">
    <name type="scientific">groundwater metagenome</name>
    <dbReference type="NCBI Taxonomy" id="717931"/>
    <lineage>
        <taxon>unclassified sequences</taxon>
        <taxon>metagenomes</taxon>
        <taxon>ecological metagenomes</taxon>
    </lineage>
</organism>
<proteinExistence type="predicted"/>
<reference evidence="2" key="1">
    <citation type="submission" date="2014-09" db="EMBL/GenBank/DDBJ databases">
        <authorList>
            <person name="Probst J Alexander"/>
        </authorList>
    </citation>
    <scope>NUCLEOTIDE SEQUENCE</scope>
</reference>